<keyword evidence="2" id="KW-1185">Reference proteome</keyword>
<name>A0A5E4N8A3_9HEMI</name>
<dbReference type="AlphaFoldDB" id="A0A5E4N8A3"/>
<dbReference type="OrthoDB" id="6627143at2759"/>
<gene>
    <name evidence="1" type="ORF">CINCED_3A023031</name>
</gene>
<protein>
    <submittedName>
        <fullName evidence="1">Uncharacterized protein</fullName>
    </submittedName>
</protein>
<sequence length="161" mass="18082">MISNTSLINLFKEVGEYGVSYITTRKLNQDVVENLFSFLKGINVSASNYITALDFMSCLKWYILGKNLNVVFIENRSTENGVKESFLDSSECLTGEIIKNVYLLPNTSCEGPKIDCIQGEVETDLGTARVQISNNSIDLLKQFEFEVGTNNKIKLTINFNK</sequence>
<accession>A0A5E4N8A3</accession>
<dbReference type="Proteomes" id="UP000325440">
    <property type="component" value="Unassembled WGS sequence"/>
</dbReference>
<proteinExistence type="predicted"/>
<reference evidence="1 2" key="1">
    <citation type="submission" date="2019-08" db="EMBL/GenBank/DDBJ databases">
        <authorList>
            <person name="Alioto T."/>
            <person name="Alioto T."/>
            <person name="Gomez Garrido J."/>
        </authorList>
    </citation>
    <scope>NUCLEOTIDE SEQUENCE [LARGE SCALE GENOMIC DNA]</scope>
</reference>
<organism evidence="1 2">
    <name type="scientific">Cinara cedri</name>
    <dbReference type="NCBI Taxonomy" id="506608"/>
    <lineage>
        <taxon>Eukaryota</taxon>
        <taxon>Metazoa</taxon>
        <taxon>Ecdysozoa</taxon>
        <taxon>Arthropoda</taxon>
        <taxon>Hexapoda</taxon>
        <taxon>Insecta</taxon>
        <taxon>Pterygota</taxon>
        <taxon>Neoptera</taxon>
        <taxon>Paraneoptera</taxon>
        <taxon>Hemiptera</taxon>
        <taxon>Sternorrhyncha</taxon>
        <taxon>Aphidomorpha</taxon>
        <taxon>Aphidoidea</taxon>
        <taxon>Aphididae</taxon>
        <taxon>Lachninae</taxon>
        <taxon>Cinara</taxon>
    </lineage>
</organism>
<evidence type="ECO:0000313" key="2">
    <source>
        <dbReference type="Proteomes" id="UP000325440"/>
    </source>
</evidence>
<evidence type="ECO:0000313" key="1">
    <source>
        <dbReference type="EMBL" id="VVC40893.1"/>
    </source>
</evidence>
<dbReference type="EMBL" id="CABPRJ010001909">
    <property type="protein sequence ID" value="VVC40893.1"/>
    <property type="molecule type" value="Genomic_DNA"/>
</dbReference>